<reference evidence="2 3" key="1">
    <citation type="submission" date="2020-10" db="EMBL/GenBank/DDBJ databases">
        <title>Sequencing the genomes of 1000 actinobacteria strains.</title>
        <authorList>
            <person name="Klenk H.-P."/>
        </authorList>
    </citation>
    <scope>NUCLEOTIDE SEQUENCE [LARGE SCALE GENOMIC DNA]</scope>
    <source>
        <strain evidence="2 3">DSM 43173</strain>
    </source>
</reference>
<feature type="region of interest" description="Disordered" evidence="1">
    <location>
        <begin position="1"/>
        <end position="33"/>
    </location>
</feature>
<evidence type="ECO:0000313" key="2">
    <source>
        <dbReference type="EMBL" id="MBE1587034.1"/>
    </source>
</evidence>
<evidence type="ECO:0000256" key="1">
    <source>
        <dbReference type="SAM" id="MobiDB-lite"/>
    </source>
</evidence>
<gene>
    <name evidence="2" type="ORF">H4W80_005292</name>
</gene>
<dbReference type="Proteomes" id="UP000633509">
    <property type="component" value="Unassembled WGS sequence"/>
</dbReference>
<comment type="caution">
    <text evidence="2">The sequence shown here is derived from an EMBL/GenBank/DDBJ whole genome shotgun (WGS) entry which is preliminary data.</text>
</comment>
<accession>A0ABR9M2B4</accession>
<feature type="compositionally biased region" description="Basic residues" evidence="1">
    <location>
        <begin position="1"/>
        <end position="11"/>
    </location>
</feature>
<name>A0ABR9M2B4_9ACTN</name>
<protein>
    <submittedName>
        <fullName evidence="2">Uncharacterized protein</fullName>
    </submittedName>
</protein>
<proteinExistence type="predicted"/>
<sequence>MKRAQLKKARPARTTVRHEVPDLRTPSGRLLRF</sequence>
<dbReference type="EMBL" id="JADBEK010000001">
    <property type="protein sequence ID" value="MBE1587034.1"/>
    <property type="molecule type" value="Genomic_DNA"/>
</dbReference>
<organism evidence="2 3">
    <name type="scientific">Nonomuraea angiospora</name>
    <dbReference type="NCBI Taxonomy" id="46172"/>
    <lineage>
        <taxon>Bacteria</taxon>
        <taxon>Bacillati</taxon>
        <taxon>Actinomycetota</taxon>
        <taxon>Actinomycetes</taxon>
        <taxon>Streptosporangiales</taxon>
        <taxon>Streptosporangiaceae</taxon>
        <taxon>Nonomuraea</taxon>
    </lineage>
</organism>
<keyword evidence="3" id="KW-1185">Reference proteome</keyword>
<evidence type="ECO:0000313" key="3">
    <source>
        <dbReference type="Proteomes" id="UP000633509"/>
    </source>
</evidence>